<name>A0AAE8MWA9_9PEZI</name>
<dbReference type="PANTHER" id="PTHR33112">
    <property type="entry name" value="DOMAIN PROTEIN, PUTATIVE-RELATED"/>
    <property type="match status" value="1"/>
</dbReference>
<protein>
    <recommendedName>
        <fullName evidence="3">Heterokaryon incompatibility domain-containing protein</fullName>
    </recommendedName>
</protein>
<organism evidence="1 2">
    <name type="scientific">Cephalotrichum gorgonifer</name>
    <dbReference type="NCBI Taxonomy" id="2041049"/>
    <lineage>
        <taxon>Eukaryota</taxon>
        <taxon>Fungi</taxon>
        <taxon>Dikarya</taxon>
        <taxon>Ascomycota</taxon>
        <taxon>Pezizomycotina</taxon>
        <taxon>Sordariomycetes</taxon>
        <taxon>Hypocreomycetidae</taxon>
        <taxon>Microascales</taxon>
        <taxon>Microascaceae</taxon>
        <taxon>Cephalotrichum</taxon>
    </lineage>
</organism>
<accession>A0AAE8MWA9</accession>
<sequence>MAETASSTEPGPEQCDVCFSLRYSRKRDNQLLNLPAHMPYGQNWVTRHINEFEASSARGCHVCDFIVNVMQHFEIVPEARKSISVAINGHGQAVVLLSWSYTTIQVYTPSGYPPAWEGLVNSNELSLHADSSEAYTFIETCLAKCNQHLKCRPLPSQPPARLIDVGSLSDTKVRLIDNIPTTQSPYIALSYCWGKAKVVKTTQANYQAMKRGIQISTLPLTI</sequence>
<evidence type="ECO:0000313" key="1">
    <source>
        <dbReference type="EMBL" id="SPO01856.1"/>
    </source>
</evidence>
<reference evidence="1" key="1">
    <citation type="submission" date="2018-03" db="EMBL/GenBank/DDBJ databases">
        <authorList>
            <person name="Guldener U."/>
        </authorList>
    </citation>
    <scope>NUCLEOTIDE SEQUENCE</scope>
</reference>
<gene>
    <name evidence="1" type="ORF">DNG_04529</name>
</gene>
<evidence type="ECO:0000313" key="2">
    <source>
        <dbReference type="Proteomes" id="UP001187682"/>
    </source>
</evidence>
<dbReference type="EMBL" id="ONZQ02000005">
    <property type="protein sequence ID" value="SPO01856.1"/>
    <property type="molecule type" value="Genomic_DNA"/>
</dbReference>
<proteinExistence type="predicted"/>
<dbReference type="Proteomes" id="UP001187682">
    <property type="component" value="Unassembled WGS sequence"/>
</dbReference>
<evidence type="ECO:0008006" key="3">
    <source>
        <dbReference type="Google" id="ProtNLM"/>
    </source>
</evidence>
<dbReference type="AlphaFoldDB" id="A0AAE8MWA9"/>
<comment type="caution">
    <text evidence="1">The sequence shown here is derived from an EMBL/GenBank/DDBJ whole genome shotgun (WGS) entry which is preliminary data.</text>
</comment>
<keyword evidence="2" id="KW-1185">Reference proteome</keyword>
<dbReference type="PANTHER" id="PTHR33112:SF16">
    <property type="entry name" value="HETEROKARYON INCOMPATIBILITY DOMAIN-CONTAINING PROTEIN"/>
    <property type="match status" value="1"/>
</dbReference>